<evidence type="ECO:0000256" key="9">
    <source>
        <dbReference type="ARBA" id="ARBA00022729"/>
    </source>
</evidence>
<evidence type="ECO:0000256" key="16">
    <source>
        <dbReference type="SAM" id="MobiDB-lite"/>
    </source>
</evidence>
<proteinExistence type="inferred from homology"/>
<evidence type="ECO:0000256" key="13">
    <source>
        <dbReference type="ARBA" id="ARBA00023180"/>
    </source>
</evidence>
<keyword evidence="4" id="KW-1003">Cell membrane</keyword>
<evidence type="ECO:0000256" key="8">
    <source>
        <dbReference type="ARBA" id="ARBA00022723"/>
    </source>
</evidence>
<evidence type="ECO:0000256" key="2">
    <source>
        <dbReference type="ARBA" id="ARBA00004613"/>
    </source>
</evidence>
<evidence type="ECO:0000256" key="4">
    <source>
        <dbReference type="ARBA" id="ARBA00022475"/>
    </source>
</evidence>
<keyword evidence="10" id="KW-0408">Iron</keyword>
<keyword evidence="20" id="KW-1185">Reference proteome</keyword>
<gene>
    <name evidence="19" type="ORF">FKW77_001128</name>
</gene>
<evidence type="ECO:0000256" key="6">
    <source>
        <dbReference type="ARBA" id="ARBA00022617"/>
    </source>
</evidence>
<protein>
    <recommendedName>
        <fullName evidence="18">CFEM domain-containing protein</fullName>
    </recommendedName>
</protein>
<dbReference type="PANTHER" id="PTHR37928:SF2">
    <property type="entry name" value="GPI ANCHORED CFEM DOMAIN PROTEIN (AFU_ORTHOLOGUE AFUA_6G10580)"/>
    <property type="match status" value="1"/>
</dbReference>
<keyword evidence="9 17" id="KW-0732">Signal</keyword>
<dbReference type="Proteomes" id="UP000316270">
    <property type="component" value="Chromosome 1"/>
</dbReference>
<dbReference type="OrthoDB" id="3065412at2759"/>
<comment type="similarity">
    <text evidence="3">Belongs to the RBT5 family.</text>
</comment>
<keyword evidence="13" id="KW-0325">Glycoprotein</keyword>
<feature type="domain" description="CFEM" evidence="18">
    <location>
        <begin position="1"/>
        <end position="108"/>
    </location>
</feature>
<feature type="chain" id="PRO_5021733583" description="CFEM domain-containing protein" evidence="17">
    <location>
        <begin position="17"/>
        <end position="157"/>
    </location>
</feature>
<dbReference type="InterPro" id="IPR008427">
    <property type="entry name" value="Extracellular_membr_CFEM_dom"/>
</dbReference>
<feature type="region of interest" description="Disordered" evidence="16">
    <location>
        <begin position="98"/>
        <end position="122"/>
    </location>
</feature>
<evidence type="ECO:0000256" key="1">
    <source>
        <dbReference type="ARBA" id="ARBA00004609"/>
    </source>
</evidence>
<evidence type="ECO:0000256" key="7">
    <source>
        <dbReference type="ARBA" id="ARBA00022622"/>
    </source>
</evidence>
<evidence type="ECO:0000313" key="19">
    <source>
        <dbReference type="EMBL" id="QDS67486.1"/>
    </source>
</evidence>
<feature type="disulfide bond" evidence="15">
    <location>
        <begin position="29"/>
        <end position="60"/>
    </location>
</feature>
<sequence length="157" mass="14825">MRSTSLIFALAASVVAQDLGQLPTCATACVGNSLSSTGCGQLNVSCICNSSGWIAGLSCCIASGCNDADKAATIKFAQNICLPVGVTLPTAAVCSTPGATAAGNSTTKSGTPASPTSAAKTTGTAATPSKAAAAPTAVALGYGAGIAGVAAILAAVL</sequence>
<evidence type="ECO:0000256" key="15">
    <source>
        <dbReference type="PROSITE-ProRule" id="PRU01356"/>
    </source>
</evidence>
<evidence type="ECO:0000256" key="17">
    <source>
        <dbReference type="SAM" id="SignalP"/>
    </source>
</evidence>
<accession>A0A517KVS9</accession>
<feature type="disulfide bond" evidence="15">
    <location>
        <begin position="25"/>
        <end position="65"/>
    </location>
</feature>
<dbReference type="AlphaFoldDB" id="A0A517KVS9"/>
<evidence type="ECO:0000256" key="14">
    <source>
        <dbReference type="ARBA" id="ARBA00023288"/>
    </source>
</evidence>
<keyword evidence="8" id="KW-0479">Metal-binding</keyword>
<keyword evidence="6" id="KW-0349">Heme</keyword>
<dbReference type="SMART" id="SM00747">
    <property type="entry name" value="CFEM"/>
    <property type="match status" value="1"/>
</dbReference>
<dbReference type="Pfam" id="PF05730">
    <property type="entry name" value="CFEM"/>
    <property type="match status" value="1"/>
</dbReference>
<dbReference type="STRING" id="50376.A0A517KVS9"/>
<evidence type="ECO:0000313" key="20">
    <source>
        <dbReference type="Proteomes" id="UP000316270"/>
    </source>
</evidence>
<feature type="compositionally biased region" description="Low complexity" evidence="16">
    <location>
        <begin position="105"/>
        <end position="122"/>
    </location>
</feature>
<keyword evidence="5" id="KW-0964">Secreted</keyword>
<evidence type="ECO:0000256" key="10">
    <source>
        <dbReference type="ARBA" id="ARBA00023004"/>
    </source>
</evidence>
<feature type="disulfide bond" evidence="15">
    <location>
        <begin position="39"/>
        <end position="46"/>
    </location>
</feature>
<name>A0A517KVS9_9PEZI</name>
<keyword evidence="7" id="KW-0336">GPI-anchor</keyword>
<keyword evidence="11" id="KW-0472">Membrane</keyword>
<comment type="caution">
    <text evidence="15">Lacks conserved residue(s) required for the propagation of feature annotation.</text>
</comment>
<dbReference type="GO" id="GO:0005576">
    <property type="term" value="C:extracellular region"/>
    <property type="evidence" value="ECO:0007669"/>
    <property type="project" value="UniProtKB-SubCell"/>
</dbReference>
<organism evidence="19 20">
    <name type="scientific">Venturia effusa</name>
    <dbReference type="NCBI Taxonomy" id="50376"/>
    <lineage>
        <taxon>Eukaryota</taxon>
        <taxon>Fungi</taxon>
        <taxon>Dikarya</taxon>
        <taxon>Ascomycota</taxon>
        <taxon>Pezizomycotina</taxon>
        <taxon>Dothideomycetes</taxon>
        <taxon>Pleosporomycetidae</taxon>
        <taxon>Venturiales</taxon>
        <taxon>Venturiaceae</taxon>
        <taxon>Venturia</taxon>
    </lineage>
</organism>
<feature type="signal peptide" evidence="17">
    <location>
        <begin position="1"/>
        <end position="16"/>
    </location>
</feature>
<evidence type="ECO:0000256" key="12">
    <source>
        <dbReference type="ARBA" id="ARBA00023157"/>
    </source>
</evidence>
<evidence type="ECO:0000256" key="5">
    <source>
        <dbReference type="ARBA" id="ARBA00022525"/>
    </source>
</evidence>
<dbReference type="GO" id="GO:0005886">
    <property type="term" value="C:plasma membrane"/>
    <property type="evidence" value="ECO:0007669"/>
    <property type="project" value="UniProtKB-SubCell"/>
</dbReference>
<keyword evidence="14" id="KW-0449">Lipoprotein</keyword>
<reference evidence="19 20" key="1">
    <citation type="submission" date="2019-07" db="EMBL/GenBank/DDBJ databases">
        <title>Finished genome of Venturia effusa.</title>
        <authorList>
            <person name="Young C.A."/>
            <person name="Cox M.P."/>
            <person name="Ganley A.R.D."/>
            <person name="David W.J."/>
        </authorList>
    </citation>
    <scope>NUCLEOTIDE SEQUENCE [LARGE SCALE GENOMIC DNA]</scope>
    <source>
        <strain evidence="20">albino</strain>
    </source>
</reference>
<evidence type="ECO:0000256" key="11">
    <source>
        <dbReference type="ARBA" id="ARBA00023136"/>
    </source>
</evidence>
<evidence type="ECO:0000256" key="3">
    <source>
        <dbReference type="ARBA" id="ARBA00010031"/>
    </source>
</evidence>
<dbReference type="EMBL" id="CP042185">
    <property type="protein sequence ID" value="QDS67486.1"/>
    <property type="molecule type" value="Genomic_DNA"/>
</dbReference>
<evidence type="ECO:0000259" key="18">
    <source>
        <dbReference type="PROSITE" id="PS52012"/>
    </source>
</evidence>
<feature type="disulfide bond" evidence="15">
    <location>
        <begin position="48"/>
        <end position="81"/>
    </location>
</feature>
<comment type="subcellular location">
    <subcellularLocation>
        <location evidence="1">Cell membrane</location>
        <topology evidence="1">Lipid-anchor</topology>
        <topology evidence="1">GPI-anchor</topology>
    </subcellularLocation>
    <subcellularLocation>
        <location evidence="2">Secreted</location>
    </subcellularLocation>
</comment>
<dbReference type="InterPro" id="IPR051735">
    <property type="entry name" value="CFEM_domain"/>
</dbReference>
<dbReference type="PROSITE" id="PS52012">
    <property type="entry name" value="CFEM"/>
    <property type="match status" value="1"/>
</dbReference>
<keyword evidence="12 15" id="KW-1015">Disulfide bond</keyword>
<dbReference type="GO" id="GO:0098552">
    <property type="term" value="C:side of membrane"/>
    <property type="evidence" value="ECO:0007669"/>
    <property type="project" value="UniProtKB-KW"/>
</dbReference>
<dbReference type="PANTHER" id="PTHR37928">
    <property type="entry name" value="CFEM DOMAIN PROTEIN (AFU_ORTHOLOGUE AFUA_6G14090)"/>
    <property type="match status" value="1"/>
</dbReference>
<dbReference type="GO" id="GO:0046872">
    <property type="term" value="F:metal ion binding"/>
    <property type="evidence" value="ECO:0007669"/>
    <property type="project" value="UniProtKB-KW"/>
</dbReference>